<keyword evidence="3" id="KW-0805">Transcription regulation</keyword>
<dbReference type="GO" id="GO:0006357">
    <property type="term" value="P:regulation of transcription by RNA polymerase II"/>
    <property type="evidence" value="ECO:0007669"/>
    <property type="project" value="TreeGrafter"/>
</dbReference>
<proteinExistence type="inferred from homology"/>
<evidence type="ECO:0000256" key="5">
    <source>
        <dbReference type="ARBA" id="ARBA00023242"/>
    </source>
</evidence>
<keyword evidence="5" id="KW-0539">Nucleus</keyword>
<dbReference type="EMBL" id="JAIXMP010000028">
    <property type="protein sequence ID" value="KAI9252368.1"/>
    <property type="molecule type" value="Genomic_DNA"/>
</dbReference>
<reference evidence="7" key="2">
    <citation type="submission" date="2023-02" db="EMBL/GenBank/DDBJ databases">
        <authorList>
            <consortium name="DOE Joint Genome Institute"/>
            <person name="Mondo S.J."/>
            <person name="Chang Y."/>
            <person name="Wang Y."/>
            <person name="Ahrendt S."/>
            <person name="Andreopoulos W."/>
            <person name="Barry K."/>
            <person name="Beard J."/>
            <person name="Benny G.L."/>
            <person name="Blankenship S."/>
            <person name="Bonito G."/>
            <person name="Cuomo C."/>
            <person name="Desiro A."/>
            <person name="Gervers K.A."/>
            <person name="Hundley H."/>
            <person name="Kuo A."/>
            <person name="LaButti K."/>
            <person name="Lang B.F."/>
            <person name="Lipzen A."/>
            <person name="O'Donnell K."/>
            <person name="Pangilinan J."/>
            <person name="Reynolds N."/>
            <person name="Sandor L."/>
            <person name="Smith M.W."/>
            <person name="Tsang A."/>
            <person name="Grigoriev I.V."/>
            <person name="Stajich J.E."/>
            <person name="Spatafora J.W."/>
        </authorList>
    </citation>
    <scope>NUCLEOTIDE SEQUENCE</scope>
    <source>
        <strain evidence="7">RSA 2281</strain>
    </source>
</reference>
<protein>
    <submittedName>
        <fullName evidence="7">Histone acetyltransferases subunit 3-domain-containing protein</fullName>
    </submittedName>
</protein>
<comment type="similarity">
    <text evidence="2">Belongs to the NGG1 family.</text>
</comment>
<reference evidence="7" key="1">
    <citation type="journal article" date="2022" name="IScience">
        <title>Evolution of zygomycete secretomes and the origins of terrestrial fungal ecologies.</title>
        <authorList>
            <person name="Chang Y."/>
            <person name="Wang Y."/>
            <person name="Mondo S."/>
            <person name="Ahrendt S."/>
            <person name="Andreopoulos W."/>
            <person name="Barry K."/>
            <person name="Beard J."/>
            <person name="Benny G.L."/>
            <person name="Blankenship S."/>
            <person name="Bonito G."/>
            <person name="Cuomo C."/>
            <person name="Desiro A."/>
            <person name="Gervers K.A."/>
            <person name="Hundley H."/>
            <person name="Kuo A."/>
            <person name="LaButti K."/>
            <person name="Lang B.F."/>
            <person name="Lipzen A."/>
            <person name="O'Donnell K."/>
            <person name="Pangilinan J."/>
            <person name="Reynolds N."/>
            <person name="Sandor L."/>
            <person name="Smith M.E."/>
            <person name="Tsang A."/>
            <person name="Grigoriev I.V."/>
            <person name="Stajich J.E."/>
            <person name="Spatafora J.W."/>
        </authorList>
    </citation>
    <scope>NUCLEOTIDE SEQUENCE</scope>
    <source>
        <strain evidence="7">RSA 2281</strain>
    </source>
</reference>
<sequence length="308" mass="35583">DFVRVKPNNQVPIANFWAAMEPYFRPLTEDDRKYLMEKRDSTVAQEIPALGQFYLDKWAEEERVLLDDDTTIPSVATSFSSSSSSTLNNTLLDTAGNTLLARLMSSLIPESMDIDIYSEEEDDDDDDSQTDQSYTDEEEVDDKVITEVKCVNTDLPMHEDDDEIVGMEERLMRELQYVGLLQSDAMDWYAREDDEISAQLRRLGKELEEQIKVNEFRKGRLLQVVDTQLQYDQYRQVLDVLDVQVEQSYLKRFRVQKAKKRKSGSSSKTALSENTLTAMEKRNTCIKELGAIFKEKNCVLPTKSIYEE</sequence>
<gene>
    <name evidence="7" type="ORF">BDA99DRAFT_427512</name>
</gene>
<keyword evidence="4" id="KW-0804">Transcription</keyword>
<evidence type="ECO:0000256" key="4">
    <source>
        <dbReference type="ARBA" id="ARBA00023163"/>
    </source>
</evidence>
<dbReference type="GO" id="GO:0003713">
    <property type="term" value="F:transcription coactivator activity"/>
    <property type="evidence" value="ECO:0007669"/>
    <property type="project" value="TreeGrafter"/>
</dbReference>
<organism evidence="7 8">
    <name type="scientific">Phascolomyces articulosus</name>
    <dbReference type="NCBI Taxonomy" id="60185"/>
    <lineage>
        <taxon>Eukaryota</taxon>
        <taxon>Fungi</taxon>
        <taxon>Fungi incertae sedis</taxon>
        <taxon>Mucoromycota</taxon>
        <taxon>Mucoromycotina</taxon>
        <taxon>Mucoromycetes</taxon>
        <taxon>Mucorales</taxon>
        <taxon>Lichtheimiaceae</taxon>
        <taxon>Phascolomyces</taxon>
    </lineage>
</organism>
<dbReference type="Proteomes" id="UP001209540">
    <property type="component" value="Unassembled WGS sequence"/>
</dbReference>
<accession>A0AAD5K290</accession>
<evidence type="ECO:0000256" key="3">
    <source>
        <dbReference type="ARBA" id="ARBA00023015"/>
    </source>
</evidence>
<dbReference type="PANTHER" id="PTHR13556:SF2">
    <property type="entry name" value="TRANSCRIPTIONAL ADAPTER 3"/>
    <property type="match status" value="1"/>
</dbReference>
<feature type="region of interest" description="Disordered" evidence="6">
    <location>
        <begin position="119"/>
        <end position="139"/>
    </location>
</feature>
<dbReference type="AlphaFoldDB" id="A0AAD5K290"/>
<feature type="non-terminal residue" evidence="7">
    <location>
        <position position="1"/>
    </location>
</feature>
<dbReference type="Pfam" id="PF10198">
    <property type="entry name" value="Ada3"/>
    <property type="match status" value="1"/>
</dbReference>
<comment type="caution">
    <text evidence="7">The sequence shown here is derived from an EMBL/GenBank/DDBJ whole genome shotgun (WGS) entry which is preliminary data.</text>
</comment>
<dbReference type="GO" id="GO:0005634">
    <property type="term" value="C:nucleus"/>
    <property type="evidence" value="ECO:0007669"/>
    <property type="project" value="UniProtKB-SubCell"/>
</dbReference>
<evidence type="ECO:0000313" key="8">
    <source>
        <dbReference type="Proteomes" id="UP001209540"/>
    </source>
</evidence>
<dbReference type="InterPro" id="IPR019340">
    <property type="entry name" value="Histone_AcTrfase_su3"/>
</dbReference>
<feature type="non-terminal residue" evidence="7">
    <location>
        <position position="308"/>
    </location>
</feature>
<evidence type="ECO:0000256" key="2">
    <source>
        <dbReference type="ARBA" id="ARBA00005330"/>
    </source>
</evidence>
<dbReference type="PANTHER" id="PTHR13556">
    <property type="entry name" value="TRANSCRIPTIONAL ADAPTER 3-RELATED"/>
    <property type="match status" value="1"/>
</dbReference>
<comment type="subcellular location">
    <subcellularLocation>
        <location evidence="1">Nucleus</location>
    </subcellularLocation>
</comment>
<evidence type="ECO:0000256" key="6">
    <source>
        <dbReference type="SAM" id="MobiDB-lite"/>
    </source>
</evidence>
<name>A0AAD5K290_9FUNG</name>
<evidence type="ECO:0000256" key="1">
    <source>
        <dbReference type="ARBA" id="ARBA00004123"/>
    </source>
</evidence>
<keyword evidence="8" id="KW-1185">Reference proteome</keyword>
<dbReference type="GO" id="GO:0000124">
    <property type="term" value="C:SAGA complex"/>
    <property type="evidence" value="ECO:0007669"/>
    <property type="project" value="TreeGrafter"/>
</dbReference>
<evidence type="ECO:0000313" key="7">
    <source>
        <dbReference type="EMBL" id="KAI9252368.1"/>
    </source>
</evidence>